<evidence type="ECO:0000313" key="2">
    <source>
        <dbReference type="Proteomes" id="UP000799755"/>
    </source>
</evidence>
<comment type="caution">
    <text evidence="1">The sequence shown here is derived from an EMBL/GenBank/DDBJ whole genome shotgun (WGS) entry which is preliminary data.</text>
</comment>
<proteinExistence type="predicted"/>
<gene>
    <name evidence="1" type="ORF">BDR25DRAFT_352001</name>
</gene>
<dbReference type="Proteomes" id="UP000799755">
    <property type="component" value="Unassembled WGS sequence"/>
</dbReference>
<name>A0ACB6R5U6_9PLEO</name>
<sequence length="307" mass="35343">MKAEHGVDESEFREYGLWRLQPYNMRSRLWNNIARNNLNQLSVFENLVGNVKEKITKLSELDVREIDFLALQMQVILQIRFYEDQWTFTPRAMKAHCPFRSYTLSPRTHPVALLKVHFIGDNLSRWLFIIDVSGIRANFDADVFLQSRLKVVLGLSTKRGALISGKCLQPYLPHRYMTGVTVSLECLSIKKEFMFLAATKYIKSILLRSRYDSLNQKFIPFALLPCSIAINIFPDTHICHTTNQIYSSSSLIPTHLFFIPLLLHPTSPSSNLSFIQPLLHPTSPSSNLSFIQPLLHLTYHSSNLSFI</sequence>
<keyword evidence="2" id="KW-1185">Reference proteome</keyword>
<protein>
    <submittedName>
        <fullName evidence="1">Uncharacterized protein</fullName>
    </submittedName>
</protein>
<dbReference type="EMBL" id="MU003498">
    <property type="protein sequence ID" value="KAF2474450.1"/>
    <property type="molecule type" value="Genomic_DNA"/>
</dbReference>
<reference evidence="1" key="1">
    <citation type="journal article" date="2020" name="Stud. Mycol.">
        <title>101 Dothideomycetes genomes: a test case for predicting lifestyles and emergence of pathogens.</title>
        <authorList>
            <person name="Haridas S."/>
            <person name="Albert R."/>
            <person name="Binder M."/>
            <person name="Bloem J."/>
            <person name="Labutti K."/>
            <person name="Salamov A."/>
            <person name="Andreopoulos B."/>
            <person name="Baker S."/>
            <person name="Barry K."/>
            <person name="Bills G."/>
            <person name="Bluhm B."/>
            <person name="Cannon C."/>
            <person name="Castanera R."/>
            <person name="Culley D."/>
            <person name="Daum C."/>
            <person name="Ezra D."/>
            <person name="Gonzalez J."/>
            <person name="Henrissat B."/>
            <person name="Kuo A."/>
            <person name="Liang C."/>
            <person name="Lipzen A."/>
            <person name="Lutzoni F."/>
            <person name="Magnuson J."/>
            <person name="Mondo S."/>
            <person name="Nolan M."/>
            <person name="Ohm R."/>
            <person name="Pangilinan J."/>
            <person name="Park H.-J."/>
            <person name="Ramirez L."/>
            <person name="Alfaro M."/>
            <person name="Sun H."/>
            <person name="Tritt A."/>
            <person name="Yoshinaga Y."/>
            <person name="Zwiers L.-H."/>
            <person name="Turgeon B."/>
            <person name="Goodwin S."/>
            <person name="Spatafora J."/>
            <person name="Crous P."/>
            <person name="Grigoriev I."/>
        </authorList>
    </citation>
    <scope>NUCLEOTIDE SEQUENCE</scope>
    <source>
        <strain evidence="1">ATCC 200398</strain>
    </source>
</reference>
<organism evidence="1 2">
    <name type="scientific">Lindgomyces ingoldianus</name>
    <dbReference type="NCBI Taxonomy" id="673940"/>
    <lineage>
        <taxon>Eukaryota</taxon>
        <taxon>Fungi</taxon>
        <taxon>Dikarya</taxon>
        <taxon>Ascomycota</taxon>
        <taxon>Pezizomycotina</taxon>
        <taxon>Dothideomycetes</taxon>
        <taxon>Pleosporomycetidae</taxon>
        <taxon>Pleosporales</taxon>
        <taxon>Lindgomycetaceae</taxon>
        <taxon>Lindgomyces</taxon>
    </lineage>
</organism>
<accession>A0ACB6R5U6</accession>
<evidence type="ECO:0000313" key="1">
    <source>
        <dbReference type="EMBL" id="KAF2474450.1"/>
    </source>
</evidence>